<dbReference type="InterPro" id="IPR004089">
    <property type="entry name" value="MCPsignal_dom"/>
</dbReference>
<keyword evidence="1 2" id="KW-0807">Transducer</keyword>
<dbReference type="RefSeq" id="WP_132076022.1">
    <property type="nucleotide sequence ID" value="NZ_DAMAKO010000008.1"/>
</dbReference>
<dbReference type="SUPFAM" id="SSF58104">
    <property type="entry name" value="Methyl-accepting chemotaxis protein (MCP) signaling domain"/>
    <property type="match status" value="1"/>
</dbReference>
<reference evidence="4 5" key="1">
    <citation type="submission" date="2019-03" db="EMBL/GenBank/DDBJ databases">
        <title>Genomic Encyclopedia of Type Strains, Phase IV (KMG-IV): sequencing the most valuable type-strain genomes for metagenomic binning, comparative biology and taxonomic classification.</title>
        <authorList>
            <person name="Goeker M."/>
        </authorList>
    </citation>
    <scope>NUCLEOTIDE SEQUENCE [LARGE SCALE GENOMIC DNA]</scope>
    <source>
        <strain evidence="4 5">DSM 15969</strain>
    </source>
</reference>
<gene>
    <name evidence="4" type="ORF">EV210_102379</name>
</gene>
<dbReference type="GO" id="GO:0007165">
    <property type="term" value="P:signal transduction"/>
    <property type="evidence" value="ECO:0007669"/>
    <property type="project" value="UniProtKB-KW"/>
</dbReference>
<dbReference type="PANTHER" id="PTHR32089">
    <property type="entry name" value="METHYL-ACCEPTING CHEMOTAXIS PROTEIN MCPB"/>
    <property type="match status" value="1"/>
</dbReference>
<feature type="domain" description="Methyl-accepting transducer" evidence="3">
    <location>
        <begin position="109"/>
        <end position="283"/>
    </location>
</feature>
<dbReference type="Gene3D" id="1.10.287.950">
    <property type="entry name" value="Methyl-accepting chemotaxis protein"/>
    <property type="match status" value="1"/>
</dbReference>
<comment type="caution">
    <text evidence="4">The sequence shown here is derived from an EMBL/GenBank/DDBJ whole genome shotgun (WGS) entry which is preliminary data.</text>
</comment>
<dbReference type="GO" id="GO:0016020">
    <property type="term" value="C:membrane"/>
    <property type="evidence" value="ECO:0007669"/>
    <property type="project" value="InterPro"/>
</dbReference>
<evidence type="ECO:0000256" key="2">
    <source>
        <dbReference type="PROSITE-ProRule" id="PRU00284"/>
    </source>
</evidence>
<dbReference type="Pfam" id="PF00015">
    <property type="entry name" value="MCPsignal"/>
    <property type="match status" value="1"/>
</dbReference>
<evidence type="ECO:0000256" key="1">
    <source>
        <dbReference type="ARBA" id="ARBA00023224"/>
    </source>
</evidence>
<evidence type="ECO:0000313" key="4">
    <source>
        <dbReference type="EMBL" id="TCL39463.1"/>
    </source>
</evidence>
<dbReference type="PANTHER" id="PTHR32089:SF112">
    <property type="entry name" value="LYSOZYME-LIKE PROTEIN-RELATED"/>
    <property type="match status" value="1"/>
</dbReference>
<dbReference type="Proteomes" id="UP000295063">
    <property type="component" value="Unassembled WGS sequence"/>
</dbReference>
<dbReference type="PROSITE" id="PS50111">
    <property type="entry name" value="CHEMOTAXIS_TRANSDUC_2"/>
    <property type="match status" value="1"/>
</dbReference>
<protein>
    <submittedName>
        <fullName evidence="4">Methyl-accepting chemotaxis protein (MCP) signaling protein</fullName>
    </submittedName>
</protein>
<evidence type="ECO:0000313" key="5">
    <source>
        <dbReference type="Proteomes" id="UP000295063"/>
    </source>
</evidence>
<dbReference type="SMART" id="SM00283">
    <property type="entry name" value="MA"/>
    <property type="match status" value="1"/>
</dbReference>
<keyword evidence="5" id="KW-1185">Reference proteome</keyword>
<evidence type="ECO:0000259" key="3">
    <source>
        <dbReference type="PROSITE" id="PS50111"/>
    </source>
</evidence>
<dbReference type="EMBL" id="SLUI01000002">
    <property type="protein sequence ID" value="TCL39463.1"/>
    <property type="molecule type" value="Genomic_DNA"/>
</dbReference>
<proteinExistence type="predicted"/>
<name>A0A4R1Q3X5_9FIRM</name>
<dbReference type="OrthoDB" id="9807021at2"/>
<dbReference type="AlphaFoldDB" id="A0A4R1Q3X5"/>
<accession>A0A4R1Q3X5</accession>
<sequence>MQQRHSGEEIVKLFTEVAPYLNDIIIEDVGISVIKDGIYTAYVPGKSFDLGLKAGEPMKGQVSEQCMKTGSRVIRMISREQSAFDIPYIACAYPIKEGNTAIGCVITTQNITNQEKIHSIAGDLAASSQEFSASMEELAAGAQQLTSVSKELSKLGEELAATIRHTDEIVAFIRNISQQTNLLGLNAAIESARVGEAGRGFSVVAEEVRKLAAVSAESVKNINTSLQKTQGSIVRMNEKVVSIDRTAQNQAASIGEMAKNSQGLAEMAGELSSVSEHMLTGLP</sequence>
<organism evidence="4 5">
    <name type="scientific">Anaerospora hongkongensis</name>
    <dbReference type="NCBI Taxonomy" id="244830"/>
    <lineage>
        <taxon>Bacteria</taxon>
        <taxon>Bacillati</taxon>
        <taxon>Bacillota</taxon>
        <taxon>Negativicutes</taxon>
        <taxon>Selenomonadales</taxon>
        <taxon>Sporomusaceae</taxon>
        <taxon>Anaerospora</taxon>
    </lineage>
</organism>